<dbReference type="Proteomes" id="UP001177023">
    <property type="component" value="Unassembled WGS sequence"/>
</dbReference>
<dbReference type="PROSITE" id="PS51257">
    <property type="entry name" value="PROKAR_LIPOPROTEIN"/>
    <property type="match status" value="1"/>
</dbReference>
<keyword evidence="1" id="KW-0812">Transmembrane</keyword>
<keyword evidence="1" id="KW-0472">Membrane</keyword>
<dbReference type="EMBL" id="CATQJA010002704">
    <property type="protein sequence ID" value="CAJ0585437.1"/>
    <property type="molecule type" value="Genomic_DNA"/>
</dbReference>
<keyword evidence="1" id="KW-1133">Transmembrane helix</keyword>
<reference evidence="2" key="1">
    <citation type="submission" date="2023-06" db="EMBL/GenBank/DDBJ databases">
        <authorList>
            <person name="Delattre M."/>
        </authorList>
    </citation>
    <scope>NUCLEOTIDE SEQUENCE</scope>
    <source>
        <strain evidence="2">AF72</strain>
    </source>
</reference>
<feature type="transmembrane region" description="Helical" evidence="1">
    <location>
        <begin position="62"/>
        <end position="79"/>
    </location>
</feature>
<accession>A0AA36DDX5</accession>
<organism evidence="2 3">
    <name type="scientific">Mesorhabditis spiculigera</name>
    <dbReference type="NCBI Taxonomy" id="96644"/>
    <lineage>
        <taxon>Eukaryota</taxon>
        <taxon>Metazoa</taxon>
        <taxon>Ecdysozoa</taxon>
        <taxon>Nematoda</taxon>
        <taxon>Chromadorea</taxon>
        <taxon>Rhabditida</taxon>
        <taxon>Rhabditina</taxon>
        <taxon>Rhabditomorpha</taxon>
        <taxon>Rhabditoidea</taxon>
        <taxon>Rhabditidae</taxon>
        <taxon>Mesorhabditinae</taxon>
        <taxon>Mesorhabditis</taxon>
    </lineage>
</organism>
<feature type="non-terminal residue" evidence="2">
    <location>
        <position position="305"/>
    </location>
</feature>
<proteinExistence type="predicted"/>
<comment type="caution">
    <text evidence="2">The sequence shown here is derived from an EMBL/GenBank/DDBJ whole genome shotgun (WGS) entry which is preliminary data.</text>
</comment>
<gene>
    <name evidence="2" type="ORF">MSPICULIGERA_LOCUS23460</name>
</gene>
<feature type="transmembrane region" description="Helical" evidence="1">
    <location>
        <begin position="226"/>
        <end position="242"/>
    </location>
</feature>
<name>A0AA36DDX5_9BILA</name>
<feature type="transmembrane region" description="Helical" evidence="1">
    <location>
        <begin position="91"/>
        <end position="115"/>
    </location>
</feature>
<evidence type="ECO:0000256" key="1">
    <source>
        <dbReference type="SAM" id="Phobius"/>
    </source>
</evidence>
<feature type="transmembrane region" description="Helical" evidence="1">
    <location>
        <begin position="20"/>
        <end position="41"/>
    </location>
</feature>
<dbReference type="AlphaFoldDB" id="A0AA36DDX5"/>
<feature type="transmembrane region" description="Helical" evidence="1">
    <location>
        <begin position="248"/>
        <end position="272"/>
    </location>
</feature>
<feature type="transmembrane region" description="Helical" evidence="1">
    <location>
        <begin position="136"/>
        <end position="154"/>
    </location>
</feature>
<keyword evidence="3" id="KW-1185">Reference proteome</keyword>
<evidence type="ECO:0000313" key="3">
    <source>
        <dbReference type="Proteomes" id="UP001177023"/>
    </source>
</evidence>
<evidence type="ECO:0000313" key="2">
    <source>
        <dbReference type="EMBL" id="CAJ0585437.1"/>
    </source>
</evidence>
<protein>
    <submittedName>
        <fullName evidence="2">Uncharacterized protein</fullName>
    </submittedName>
</protein>
<sequence length="305" mass="34812">MEKKPPLKIYMNTARVYTVVPTIMFGLLGLSLSSCCFYILYRNPLISWAVKCYLVFDNCCRCYEAVNCLFLVHCVITWWCVDTSGSPFNGIFFNSLVTSINLGMLYSMQLLGNALSLNRVFAVFFNGRYYKTMEQFAFPHALISWLLPIAVYLFQMGNIMNPLTGYICYGGWWFSPQEYVNNSWYTWAGQLGVFLVSDLDKVLYGVFGITLIMDAITLWRLMVTHLVTVTFLFGNFIANYVIQNSFPIIYFSVLEIVPFTGHAMLTLIVILFNIPPKARTEKAANVTVTNFGSGRNDTTKITRIE</sequence>